<evidence type="ECO:0000256" key="3">
    <source>
        <dbReference type="ARBA" id="ARBA00022989"/>
    </source>
</evidence>
<evidence type="ECO:0000256" key="1">
    <source>
        <dbReference type="ARBA" id="ARBA00004141"/>
    </source>
</evidence>
<organism evidence="6 7">
    <name type="scientific">Dryococelus australis</name>
    <dbReference type="NCBI Taxonomy" id="614101"/>
    <lineage>
        <taxon>Eukaryota</taxon>
        <taxon>Metazoa</taxon>
        <taxon>Ecdysozoa</taxon>
        <taxon>Arthropoda</taxon>
        <taxon>Hexapoda</taxon>
        <taxon>Insecta</taxon>
        <taxon>Pterygota</taxon>
        <taxon>Neoptera</taxon>
        <taxon>Polyneoptera</taxon>
        <taxon>Phasmatodea</taxon>
        <taxon>Verophasmatodea</taxon>
        <taxon>Anareolatae</taxon>
        <taxon>Phasmatidae</taxon>
        <taxon>Eurycanthinae</taxon>
        <taxon>Dryococelus</taxon>
    </lineage>
</organism>
<gene>
    <name evidence="6" type="ORF">PR048_031163</name>
</gene>
<feature type="transmembrane region" description="Helical" evidence="5">
    <location>
        <begin position="171"/>
        <end position="192"/>
    </location>
</feature>
<keyword evidence="7" id="KW-1185">Reference proteome</keyword>
<evidence type="ECO:0000313" key="6">
    <source>
        <dbReference type="EMBL" id="KAJ8867362.1"/>
    </source>
</evidence>
<name>A0ABQ9G5M1_9NEOP</name>
<evidence type="ECO:0008006" key="8">
    <source>
        <dbReference type="Google" id="ProtNLM"/>
    </source>
</evidence>
<feature type="transmembrane region" description="Helical" evidence="5">
    <location>
        <begin position="204"/>
        <end position="220"/>
    </location>
</feature>
<sequence>MHTKTAATETPATETPETVVQVTCGDFDGHSGRDSHRRDVRRAWAFQQHVECKTAGDIGSRWCFRSIRDCRHTAYWSAVLEAAHSDTWISLLRVLLSAAVATLCVLSSSPLPACQVPEHLAGVAEMASIPLMMPDDDAETGGKPGIFQDFAYHNNVHQASLHVRMGFLRKVYGLLGVQLLVSTVIAGVCMLQEDVKAFIHSNDWLLFCAFVLSFGFLIALHMKRREFPTNLILLAGFTVVEAYSVGVVLTYFEQAVVLHALLLTLVIVAGLTAFTLQTKRDFSFLGVGLFVGLSMLLMAGLVQMVVGSTALELAISIGGAILFSLFIVVDTQMLMKTLSPEEYIVATITLYLDIINLFLHILRALEAARRQ</sequence>
<dbReference type="InterPro" id="IPR006214">
    <property type="entry name" value="Bax_inhibitor_1-related"/>
</dbReference>
<dbReference type="PANTHER" id="PTHR23291">
    <property type="entry name" value="BAX INHIBITOR-RELATED"/>
    <property type="match status" value="1"/>
</dbReference>
<reference evidence="6 7" key="1">
    <citation type="submission" date="2023-02" db="EMBL/GenBank/DDBJ databases">
        <title>LHISI_Scaffold_Assembly.</title>
        <authorList>
            <person name="Stuart O.P."/>
            <person name="Cleave R."/>
            <person name="Magrath M.J.L."/>
            <person name="Mikheyev A.S."/>
        </authorList>
    </citation>
    <scope>NUCLEOTIDE SEQUENCE [LARGE SCALE GENOMIC DNA]</scope>
    <source>
        <strain evidence="6">Daus_M_001</strain>
        <tissue evidence="6">Leg muscle</tissue>
    </source>
</reference>
<feature type="transmembrane region" description="Helical" evidence="5">
    <location>
        <begin position="258"/>
        <end position="276"/>
    </location>
</feature>
<protein>
    <recommendedName>
        <fullName evidence="8">Transmembrane BAX inhibitor motif-containing protein 4</fullName>
    </recommendedName>
</protein>
<comment type="subcellular location">
    <subcellularLocation>
        <location evidence="1">Membrane</location>
        <topology evidence="1">Multi-pass membrane protein</topology>
    </subcellularLocation>
</comment>
<accession>A0ABQ9G5M1</accession>
<evidence type="ECO:0000313" key="7">
    <source>
        <dbReference type="Proteomes" id="UP001159363"/>
    </source>
</evidence>
<feature type="transmembrane region" description="Helical" evidence="5">
    <location>
        <begin position="283"/>
        <end position="307"/>
    </location>
</feature>
<dbReference type="Pfam" id="PF01027">
    <property type="entry name" value="Bax1-I"/>
    <property type="match status" value="1"/>
</dbReference>
<feature type="transmembrane region" description="Helical" evidence="5">
    <location>
        <begin position="232"/>
        <end position="252"/>
    </location>
</feature>
<proteinExistence type="predicted"/>
<dbReference type="EMBL" id="JARBHB010000015">
    <property type="protein sequence ID" value="KAJ8867362.1"/>
    <property type="molecule type" value="Genomic_DNA"/>
</dbReference>
<feature type="transmembrane region" description="Helical" evidence="5">
    <location>
        <begin position="343"/>
        <end position="362"/>
    </location>
</feature>
<comment type="caution">
    <text evidence="6">The sequence shown here is derived from an EMBL/GenBank/DDBJ whole genome shotgun (WGS) entry which is preliminary data.</text>
</comment>
<dbReference type="CDD" id="cd10429">
    <property type="entry name" value="GAAP_like"/>
    <property type="match status" value="1"/>
</dbReference>
<feature type="transmembrane region" description="Helical" evidence="5">
    <location>
        <begin position="313"/>
        <end position="331"/>
    </location>
</feature>
<evidence type="ECO:0000256" key="4">
    <source>
        <dbReference type="ARBA" id="ARBA00023136"/>
    </source>
</evidence>
<dbReference type="PANTHER" id="PTHR23291:SF50">
    <property type="entry name" value="PROTEIN LIFEGUARD 4"/>
    <property type="match status" value="1"/>
</dbReference>
<evidence type="ECO:0000256" key="2">
    <source>
        <dbReference type="ARBA" id="ARBA00022692"/>
    </source>
</evidence>
<evidence type="ECO:0000256" key="5">
    <source>
        <dbReference type="SAM" id="Phobius"/>
    </source>
</evidence>
<keyword evidence="3 5" id="KW-1133">Transmembrane helix</keyword>
<keyword evidence="4 5" id="KW-0472">Membrane</keyword>
<dbReference type="Proteomes" id="UP001159363">
    <property type="component" value="Chromosome 14"/>
</dbReference>
<keyword evidence="2 5" id="KW-0812">Transmembrane</keyword>